<proteinExistence type="predicted"/>
<protein>
    <submittedName>
        <fullName evidence="1">Uncharacterized protein</fullName>
    </submittedName>
</protein>
<dbReference type="EMBL" id="AP022611">
    <property type="protein sequence ID" value="BBZ31302.1"/>
    <property type="molecule type" value="Genomic_DNA"/>
</dbReference>
<gene>
    <name evidence="1" type="ORF">MMAD_55970</name>
</gene>
<dbReference type="AlphaFoldDB" id="A0A7I7XQJ6"/>
<dbReference type="KEGG" id="mmag:MMAD_55970"/>
<geneLocation type="plasmid" evidence="2">
    <name>pjcm13574 dna</name>
</geneLocation>
<evidence type="ECO:0000313" key="1">
    <source>
        <dbReference type="EMBL" id="BBZ31302.1"/>
    </source>
</evidence>
<accession>A0A7I7XQJ6</accession>
<reference evidence="1 2" key="1">
    <citation type="journal article" date="2019" name="Emerg. Microbes Infect.">
        <title>Comprehensive subspecies identification of 175 nontuberculous mycobacteria species based on 7547 genomic profiles.</title>
        <authorList>
            <person name="Matsumoto Y."/>
            <person name="Kinjo T."/>
            <person name="Motooka D."/>
            <person name="Nabeya D."/>
            <person name="Jung N."/>
            <person name="Uechi K."/>
            <person name="Horii T."/>
            <person name="Iida T."/>
            <person name="Fujita J."/>
            <person name="Nakamura S."/>
        </authorList>
    </citation>
    <scope>NUCLEOTIDE SEQUENCE [LARGE SCALE GENOMIC DNA]</scope>
    <source>
        <strain evidence="1 2">JCM 13574</strain>
        <plasmid evidence="2">pjcm13574 dna</plasmid>
    </source>
</reference>
<keyword evidence="1" id="KW-0614">Plasmid</keyword>
<name>A0A7I7XQJ6_9MYCO</name>
<keyword evidence="2" id="KW-1185">Reference proteome</keyword>
<dbReference type="Proteomes" id="UP000466517">
    <property type="component" value="Plasmid pJCM13574"/>
</dbReference>
<evidence type="ECO:0000313" key="2">
    <source>
        <dbReference type="Proteomes" id="UP000466517"/>
    </source>
</evidence>
<organism evidence="1 2">
    <name type="scientific">Mycolicibacterium madagascariense</name>
    <dbReference type="NCBI Taxonomy" id="212765"/>
    <lineage>
        <taxon>Bacteria</taxon>
        <taxon>Bacillati</taxon>
        <taxon>Actinomycetota</taxon>
        <taxon>Actinomycetes</taxon>
        <taxon>Mycobacteriales</taxon>
        <taxon>Mycobacteriaceae</taxon>
        <taxon>Mycolicibacterium</taxon>
    </lineage>
</organism>
<sequence>MTVAWSLTMTTAGRVDTIIDTAEEHDAAVTAVLAAALDAMHAAQTTQLPHSPRYELRADGGLVALIQTGTDDAGSPDHAEAAALIQRIEVARSVSASPR</sequence>
<dbReference type="RefSeq" id="WP_163744828.1">
    <property type="nucleotide sequence ID" value="NZ_AP022611.1"/>
</dbReference>